<comment type="caution">
    <text evidence="4">The sequence shown here is derived from an EMBL/GenBank/DDBJ whole genome shotgun (WGS) entry which is preliminary data.</text>
</comment>
<name>A0A015K362_RHIIW</name>
<dbReference type="Pfam" id="PF23865">
    <property type="entry name" value="DUF7223"/>
    <property type="match status" value="1"/>
</dbReference>
<sequence length="450" mass="49039">MSKSKSILSLILLLFLFLEIVYSSTFNIVTDKKEFKPSTELYGVFSQREKDLELGGYHKAEIYFKTTVPSINPDQSGVKSVDCSDGNKITLNLDDGNAIKNVNNWPNTVMLMVSHKWDCFKKNETQFFLTKNKSIDIPNKKVTFTTESCDVSDWAKNFAIDLTWVERKRSSRRNSINKRIPLPTIDKSGTLNLNVLFDETTGKSSKPNLSLFSNSDISVLCTDCFMKGEATISAKFAGSFSLSGVKLDEATVSLSGSALMNLDLLVNGTIASTFNFDTELISVPLPGFPGIPGIFSLGPSIDLVVASKVAANITGSLSFGGDVGLPSFNANASFVDITKPTFIQSGFVPESNLHKPKFGISSASVDINGSIKPQLAFGVDVLKGKFEKKVGFQIVGSLDNNISFGNKAACTRKTQPRLKTDINGNLGFFVNEKGFPVVNFPTINLIDKCL</sequence>
<evidence type="ECO:0008006" key="6">
    <source>
        <dbReference type="Google" id="ProtNLM"/>
    </source>
</evidence>
<dbReference type="InterPro" id="IPR054293">
    <property type="entry name" value="DUF7029"/>
</dbReference>
<dbReference type="HOGENOM" id="CLU_053744_0_0_1"/>
<evidence type="ECO:0000259" key="3">
    <source>
        <dbReference type="Pfam" id="PF23865"/>
    </source>
</evidence>
<accession>A0A015K362</accession>
<proteinExistence type="predicted"/>
<organism evidence="4 5">
    <name type="scientific">Rhizophagus irregularis (strain DAOM 197198w)</name>
    <name type="common">Glomus intraradices</name>
    <dbReference type="NCBI Taxonomy" id="1432141"/>
    <lineage>
        <taxon>Eukaryota</taxon>
        <taxon>Fungi</taxon>
        <taxon>Fungi incertae sedis</taxon>
        <taxon>Mucoromycota</taxon>
        <taxon>Glomeromycotina</taxon>
        <taxon>Glomeromycetes</taxon>
        <taxon>Glomerales</taxon>
        <taxon>Glomeraceae</taxon>
        <taxon>Rhizophagus</taxon>
    </lineage>
</organism>
<dbReference type="InterPro" id="IPR055647">
    <property type="entry name" value="DUF7223"/>
</dbReference>
<gene>
    <name evidence="4" type="ORF">RirG_167290</name>
</gene>
<feature type="chain" id="PRO_5001475552" description="Apple protein" evidence="1">
    <location>
        <begin position="24"/>
        <end position="450"/>
    </location>
</feature>
<feature type="domain" description="DUF7223" evidence="3">
    <location>
        <begin position="214"/>
        <end position="379"/>
    </location>
</feature>
<evidence type="ECO:0000313" key="5">
    <source>
        <dbReference type="Proteomes" id="UP000022910"/>
    </source>
</evidence>
<keyword evidence="5" id="KW-1185">Reference proteome</keyword>
<evidence type="ECO:0000259" key="2">
    <source>
        <dbReference type="Pfam" id="PF22974"/>
    </source>
</evidence>
<dbReference type="EMBL" id="JEMT01024984">
    <property type="protein sequence ID" value="EXX61854.1"/>
    <property type="molecule type" value="Genomic_DNA"/>
</dbReference>
<dbReference type="Proteomes" id="UP000022910">
    <property type="component" value="Unassembled WGS sequence"/>
</dbReference>
<feature type="signal peptide" evidence="1">
    <location>
        <begin position="1"/>
        <end position="23"/>
    </location>
</feature>
<dbReference type="Pfam" id="PF22974">
    <property type="entry name" value="DUF7029"/>
    <property type="match status" value="1"/>
</dbReference>
<evidence type="ECO:0000256" key="1">
    <source>
        <dbReference type="SAM" id="SignalP"/>
    </source>
</evidence>
<protein>
    <recommendedName>
        <fullName evidence="6">Apple protein</fullName>
    </recommendedName>
</protein>
<keyword evidence="1" id="KW-0732">Signal</keyword>
<dbReference type="AlphaFoldDB" id="A0A015K362"/>
<evidence type="ECO:0000313" key="4">
    <source>
        <dbReference type="EMBL" id="EXX61854.1"/>
    </source>
</evidence>
<reference evidence="4 5" key="1">
    <citation type="submission" date="2014-02" db="EMBL/GenBank/DDBJ databases">
        <title>Single nucleus genome sequencing reveals high similarity among nuclei of an endomycorrhizal fungus.</title>
        <authorList>
            <person name="Lin K."/>
            <person name="Geurts R."/>
            <person name="Zhang Z."/>
            <person name="Limpens E."/>
            <person name="Saunders D.G."/>
            <person name="Mu D."/>
            <person name="Pang E."/>
            <person name="Cao H."/>
            <person name="Cha H."/>
            <person name="Lin T."/>
            <person name="Zhou Q."/>
            <person name="Shang Y."/>
            <person name="Li Y."/>
            <person name="Ivanov S."/>
            <person name="Sharma T."/>
            <person name="Velzen R.V."/>
            <person name="Ruijter N.D."/>
            <person name="Aanen D.K."/>
            <person name="Win J."/>
            <person name="Kamoun S."/>
            <person name="Bisseling T."/>
            <person name="Huang S."/>
        </authorList>
    </citation>
    <scope>NUCLEOTIDE SEQUENCE [LARGE SCALE GENOMIC DNA]</scope>
    <source>
        <strain evidence="5">DAOM197198w</strain>
    </source>
</reference>
<dbReference type="OrthoDB" id="160645at2759"/>
<feature type="domain" description="DUF7029" evidence="2">
    <location>
        <begin position="76"/>
        <end position="158"/>
    </location>
</feature>